<dbReference type="SUPFAM" id="SSF51197">
    <property type="entry name" value="Clavaminate synthase-like"/>
    <property type="match status" value="1"/>
</dbReference>
<gene>
    <name evidence="1" type="ORF">K340107D12_48030</name>
</gene>
<dbReference type="EMBL" id="BAABZQ010000001">
    <property type="protein sequence ID" value="GAA6501987.1"/>
    <property type="molecule type" value="Genomic_DNA"/>
</dbReference>
<dbReference type="Proteomes" id="UP001600941">
    <property type="component" value="Unassembled WGS sequence"/>
</dbReference>
<dbReference type="PANTHER" id="PTHR34986:SF1">
    <property type="entry name" value="PROTEIN YIAL"/>
    <property type="match status" value="1"/>
</dbReference>
<dbReference type="PANTHER" id="PTHR34986">
    <property type="entry name" value="EVOLVED BETA-GALACTOSIDASE SUBUNIT BETA"/>
    <property type="match status" value="1"/>
</dbReference>
<dbReference type="NCBIfam" id="TIGR00022">
    <property type="entry name" value="YhcH/YjgK/YiaL family protein"/>
    <property type="match status" value="1"/>
</dbReference>
<accession>A0ABQ0BZL8</accession>
<keyword evidence="2" id="KW-1185">Reference proteome</keyword>
<dbReference type="RefSeq" id="WP_227209822.1">
    <property type="nucleotide sequence ID" value="NZ_BAABZQ010000001.1"/>
</dbReference>
<proteinExistence type="predicted"/>
<protein>
    <submittedName>
        <fullName evidence="1">YhcH/YjgK/YiaL family protein</fullName>
    </submittedName>
</protein>
<evidence type="ECO:0000313" key="1">
    <source>
        <dbReference type="EMBL" id="GAA6501987.1"/>
    </source>
</evidence>
<organism evidence="1 2">
    <name type="scientific">Blautia parvula</name>
    <dbReference type="NCBI Taxonomy" id="2877527"/>
    <lineage>
        <taxon>Bacteria</taxon>
        <taxon>Bacillati</taxon>
        <taxon>Bacillota</taxon>
        <taxon>Clostridia</taxon>
        <taxon>Lachnospirales</taxon>
        <taxon>Lachnospiraceae</taxon>
        <taxon>Blautia</taxon>
    </lineage>
</organism>
<dbReference type="InterPro" id="IPR037012">
    <property type="entry name" value="NanQ/TabA/YiaL_sf"/>
</dbReference>
<dbReference type="InterPro" id="IPR004375">
    <property type="entry name" value="NanQ/TabA/YiaL"/>
</dbReference>
<reference evidence="1 2" key="1">
    <citation type="submission" date="2024-04" db="EMBL/GenBank/DDBJ databases">
        <title>Defined microbial consortia suppress multidrug-resistant proinflammatory Enterobacteriaceae via ecological control.</title>
        <authorList>
            <person name="Furuichi M."/>
            <person name="Kawaguchi T."/>
            <person name="Pust M."/>
            <person name="Yasuma K."/>
            <person name="Plichta D."/>
            <person name="Hasegawa N."/>
            <person name="Ohya T."/>
            <person name="Bhattarai S."/>
            <person name="Sasajima S."/>
            <person name="Aoto Y."/>
            <person name="Tuganbaev T."/>
            <person name="Yaginuma M."/>
            <person name="Ueda M."/>
            <person name="Okahashi N."/>
            <person name="Amafuji K."/>
            <person name="Kiridooshi Y."/>
            <person name="Sugita K."/>
            <person name="Strazar M."/>
            <person name="Skelly A."/>
            <person name="Suda W."/>
            <person name="Hattori M."/>
            <person name="Nakamoto N."/>
            <person name="Caballero S."/>
            <person name="Norman J."/>
            <person name="Olle B."/>
            <person name="Tanoue T."/>
            <person name="Arita M."/>
            <person name="Bucci V."/>
            <person name="Atarashi K."/>
            <person name="Xavier R."/>
            <person name="Honda K."/>
        </authorList>
    </citation>
    <scope>NUCLEOTIDE SEQUENCE [LARGE SCALE GENOMIC DNA]</scope>
    <source>
        <strain evidence="2">k34-0107-D12</strain>
    </source>
</reference>
<dbReference type="Gene3D" id="2.60.120.370">
    <property type="entry name" value="YhcH/YjgK/YiaL"/>
    <property type="match status" value="1"/>
</dbReference>
<sequence>MIFDSIQNKENYREYETLYQILCYLEGLKQGELPLPDTVICEDRAFCNPVSLTSKPEDACIYEAHKKYIDLHYIVSGREGIATADVKSLTASVPYNADRDIAFYKGSAFGRYLLKPGDFMVCYPSDAHMVAIMENKPENIEKVVVKIKVQ</sequence>
<evidence type="ECO:0000313" key="2">
    <source>
        <dbReference type="Proteomes" id="UP001600941"/>
    </source>
</evidence>
<comment type="caution">
    <text evidence="1">The sequence shown here is derived from an EMBL/GenBank/DDBJ whole genome shotgun (WGS) entry which is preliminary data.</text>
</comment>
<dbReference type="Pfam" id="PF04074">
    <property type="entry name" value="DUF386"/>
    <property type="match status" value="1"/>
</dbReference>
<name>A0ABQ0BZL8_9FIRM</name>